<evidence type="ECO:0000313" key="1">
    <source>
        <dbReference type="EMBL" id="ORX34848.1"/>
    </source>
</evidence>
<dbReference type="RefSeq" id="XP_021869090.1">
    <property type="nucleotide sequence ID" value="XM_022016803.1"/>
</dbReference>
<dbReference type="AlphaFoldDB" id="A0A1Y1U9Z5"/>
<gene>
    <name evidence="1" type="ORF">BD324DRAFT_635358</name>
</gene>
<dbReference type="SUPFAM" id="SSF50978">
    <property type="entry name" value="WD40 repeat-like"/>
    <property type="match status" value="1"/>
</dbReference>
<sequence>MNDTSDPLQRLGASLFLTIIANADFGAILNAERVCRSWRALIVKHTKSIWTRECRSVGVEAKHMAFLEAFESRPVLSWSGDPDEMEHQDPNEESRVDWRGICKSRVELDRNWRWGRCRDGWIAPADNAVWRFQIDPEQQTTIVSSRMGGLVIHDTSPQLLGPISHIRDVHPAAHVELAMGHVVFDIGEVNLTLQVYRTQSAINRSNHPTPAPNQRPRLTASAVGSPGFNGKTWARALPRGHLLYYRTISPPTECHAFRARVDREGQKERAVLATAGSEALYIWDLDDASRVERISIPQGQRHSVQYVEFDEEYIFVCSLLQMHIYSRRTRTHILSFPPDPENIYTTASQAFALDTLHDVAPVQSPNGRMAMGRAELTATDRGSDVWRRVLERSTEAGLTRQRGSDSVVMDFTACHYTPTDLICTARLGVILIVRNYRAALASPSFEERQRRVVDSTVWLGTGSAVHLLAVHDTQVAAVMSTALISFDTRSLASTPPHLNVHAPLGMHPEGLSLASCVQMDRKKLYFSYWAAGEHEANPHAQLPMEALQASGMCIRVLDFSVPAN</sequence>
<protein>
    <recommendedName>
        <fullName evidence="3">F-box domain-containing protein</fullName>
    </recommendedName>
</protein>
<dbReference type="STRING" id="4999.A0A1Y1U9Z5"/>
<evidence type="ECO:0000313" key="2">
    <source>
        <dbReference type="Proteomes" id="UP000193218"/>
    </source>
</evidence>
<keyword evidence="2" id="KW-1185">Reference proteome</keyword>
<dbReference type="Gene3D" id="1.20.1280.50">
    <property type="match status" value="1"/>
</dbReference>
<comment type="caution">
    <text evidence="1">The sequence shown here is derived from an EMBL/GenBank/DDBJ whole genome shotgun (WGS) entry which is preliminary data.</text>
</comment>
<dbReference type="OrthoDB" id="550575at2759"/>
<dbReference type="InterPro" id="IPR036047">
    <property type="entry name" value="F-box-like_dom_sf"/>
</dbReference>
<proteinExistence type="predicted"/>
<dbReference type="GeneID" id="33558612"/>
<dbReference type="SUPFAM" id="SSF81383">
    <property type="entry name" value="F-box domain"/>
    <property type="match status" value="1"/>
</dbReference>
<accession>A0A1Y1U9Z5</accession>
<dbReference type="InParanoid" id="A0A1Y1U9Z5"/>
<reference evidence="1 2" key="1">
    <citation type="submission" date="2017-03" db="EMBL/GenBank/DDBJ databases">
        <title>Widespread Adenine N6-methylation of Active Genes in Fungi.</title>
        <authorList>
            <consortium name="DOE Joint Genome Institute"/>
            <person name="Mondo S.J."/>
            <person name="Dannebaum R.O."/>
            <person name="Kuo R.C."/>
            <person name="Louie K.B."/>
            <person name="Bewick A.J."/>
            <person name="Labutti K."/>
            <person name="Haridas S."/>
            <person name="Kuo A."/>
            <person name="Salamov A."/>
            <person name="Ahrendt S.R."/>
            <person name="Lau R."/>
            <person name="Bowen B.P."/>
            <person name="Lipzen A."/>
            <person name="Sullivan W."/>
            <person name="Andreopoulos W.B."/>
            <person name="Clum A."/>
            <person name="Lindquist E."/>
            <person name="Daum C."/>
            <person name="Northen T.R."/>
            <person name="Ramamoorthy G."/>
            <person name="Schmitz R.J."/>
            <person name="Gryganskyi A."/>
            <person name="Culley D."/>
            <person name="Magnuson J."/>
            <person name="James T.Y."/>
            <person name="O'Malley M.A."/>
            <person name="Stajich J.E."/>
            <person name="Spatafora J.W."/>
            <person name="Visel A."/>
            <person name="Grigoriev I.V."/>
        </authorList>
    </citation>
    <scope>NUCLEOTIDE SEQUENCE [LARGE SCALE GENOMIC DNA]</scope>
    <source>
        <strain evidence="1 2">NRRL Y-17943</strain>
    </source>
</reference>
<dbReference type="EMBL" id="NBSH01000013">
    <property type="protein sequence ID" value="ORX34848.1"/>
    <property type="molecule type" value="Genomic_DNA"/>
</dbReference>
<dbReference type="Proteomes" id="UP000193218">
    <property type="component" value="Unassembled WGS sequence"/>
</dbReference>
<evidence type="ECO:0008006" key="3">
    <source>
        <dbReference type="Google" id="ProtNLM"/>
    </source>
</evidence>
<name>A0A1Y1U9Z5_9TREE</name>
<dbReference type="InterPro" id="IPR036322">
    <property type="entry name" value="WD40_repeat_dom_sf"/>
</dbReference>
<organism evidence="1 2">
    <name type="scientific">Kockovaella imperatae</name>
    <dbReference type="NCBI Taxonomy" id="4999"/>
    <lineage>
        <taxon>Eukaryota</taxon>
        <taxon>Fungi</taxon>
        <taxon>Dikarya</taxon>
        <taxon>Basidiomycota</taxon>
        <taxon>Agaricomycotina</taxon>
        <taxon>Tremellomycetes</taxon>
        <taxon>Tremellales</taxon>
        <taxon>Cuniculitremaceae</taxon>
        <taxon>Kockovaella</taxon>
    </lineage>
</organism>